<proteinExistence type="predicted"/>
<dbReference type="RefSeq" id="WP_219857268.1">
    <property type="nucleotide sequence ID" value="NZ_BLRZ01000396.1"/>
</dbReference>
<dbReference type="EMBL" id="BLRZ01000396">
    <property type="protein sequence ID" value="GFP31545.1"/>
    <property type="molecule type" value="Genomic_DNA"/>
</dbReference>
<feature type="non-terminal residue" evidence="1">
    <location>
        <position position="85"/>
    </location>
</feature>
<accession>A0A6V8PFT5</accession>
<evidence type="ECO:0000313" key="2">
    <source>
        <dbReference type="Proteomes" id="UP000588083"/>
    </source>
</evidence>
<sequence length="85" mass="9550">MSLSITPSVTGRVVIGFSLPLLLVTLVMGLPILQVQAQPLETPRPLDVFLLLDQSEGMRWVDPENIRLEAARYFTKYLAAFYTDI</sequence>
<name>A0A6V8PFT5_9ACTN</name>
<evidence type="ECO:0000313" key="1">
    <source>
        <dbReference type="EMBL" id="GFP31545.1"/>
    </source>
</evidence>
<dbReference type="AlphaFoldDB" id="A0A6V8PFT5"/>
<gene>
    <name evidence="1" type="ORF">HKBW3S34_02465</name>
</gene>
<organism evidence="1 2">
    <name type="scientific">Candidatus Hakubella thermalkaliphila</name>
    <dbReference type="NCBI Taxonomy" id="2754717"/>
    <lineage>
        <taxon>Bacteria</taxon>
        <taxon>Bacillati</taxon>
        <taxon>Actinomycetota</taxon>
        <taxon>Actinomycetota incertae sedis</taxon>
        <taxon>Candidatus Hakubellales</taxon>
        <taxon>Candidatus Hakubellaceae</taxon>
        <taxon>Candidatus Hakubella</taxon>
    </lineage>
</organism>
<dbReference type="Proteomes" id="UP000588083">
    <property type="component" value="Unassembled WGS sequence"/>
</dbReference>
<keyword evidence="2" id="KW-1185">Reference proteome</keyword>
<reference evidence="1 2" key="1">
    <citation type="journal article" date="2020" name="Front. Microbiol.">
        <title>Single-cell genomics of novel Actinobacteria with the Wood-Ljungdahl pathway discovered in a serpentinizing system.</title>
        <authorList>
            <person name="Merino N."/>
            <person name="Kawai M."/>
            <person name="Boyd E.S."/>
            <person name="Colman D.R."/>
            <person name="McGlynn S.E."/>
            <person name="Nealson K.H."/>
            <person name="Kurokawa K."/>
            <person name="Hongoh Y."/>
        </authorList>
    </citation>
    <scope>NUCLEOTIDE SEQUENCE [LARGE SCALE GENOMIC DNA]</scope>
    <source>
        <strain evidence="1 2">S34</strain>
    </source>
</reference>
<comment type="caution">
    <text evidence="1">The sequence shown here is derived from an EMBL/GenBank/DDBJ whole genome shotgun (WGS) entry which is preliminary data.</text>
</comment>
<protein>
    <submittedName>
        <fullName evidence="1">Uncharacterized protein</fullName>
    </submittedName>
</protein>